<evidence type="ECO:0000313" key="3">
    <source>
        <dbReference type="Proteomes" id="UP001220377"/>
    </source>
</evidence>
<keyword evidence="1" id="KW-1133">Transmembrane helix</keyword>
<proteinExistence type="predicted"/>
<feature type="transmembrane region" description="Helical" evidence="1">
    <location>
        <begin position="20"/>
        <end position="53"/>
    </location>
</feature>
<keyword evidence="1" id="KW-0812">Transmembrane</keyword>
<reference evidence="2 3" key="1">
    <citation type="submission" date="2023-02" db="EMBL/GenBank/DDBJ databases">
        <title>Genome sequence of Lacticaseibacillus sp. KACC 23028.</title>
        <authorList>
            <person name="Kim S."/>
            <person name="Heo J."/>
            <person name="Kwon S.-W."/>
        </authorList>
    </citation>
    <scope>NUCLEOTIDE SEQUENCE [LARGE SCALE GENOMIC DNA]</scope>
    <source>
        <strain evidence="2 3">KACC 23028</strain>
    </source>
</reference>
<evidence type="ECO:0000313" key="2">
    <source>
        <dbReference type="EMBL" id="WDF83716.1"/>
    </source>
</evidence>
<gene>
    <name evidence="2" type="ORF">PQ472_05625</name>
</gene>
<sequence length="116" mass="12438">MNGWSTGFIDKHPAIGQQLIFVADLMLIGILFNTVFAGIAAVAGLAYSVFLVVRMLSGWGEQSQLRESGISSLVLAVIAVGATWRMMTWEAAILLVGWAVVGGVALMQAQRKNSRD</sequence>
<dbReference type="EMBL" id="CP117884">
    <property type="protein sequence ID" value="WDF83716.1"/>
    <property type="molecule type" value="Genomic_DNA"/>
</dbReference>
<evidence type="ECO:0000256" key="1">
    <source>
        <dbReference type="SAM" id="Phobius"/>
    </source>
</evidence>
<keyword evidence="3" id="KW-1185">Reference proteome</keyword>
<dbReference type="RefSeq" id="WP_274262067.1">
    <property type="nucleotide sequence ID" value="NZ_CP117884.1"/>
</dbReference>
<organism evidence="2 3">
    <name type="scientific">Lacticaseibacillus pabuli</name>
    <dbReference type="NCBI Taxonomy" id="3025672"/>
    <lineage>
        <taxon>Bacteria</taxon>
        <taxon>Bacillati</taxon>
        <taxon>Bacillota</taxon>
        <taxon>Bacilli</taxon>
        <taxon>Lactobacillales</taxon>
        <taxon>Lactobacillaceae</taxon>
        <taxon>Lacticaseibacillus</taxon>
    </lineage>
</organism>
<feature type="transmembrane region" description="Helical" evidence="1">
    <location>
        <begin position="65"/>
        <end position="85"/>
    </location>
</feature>
<name>A0ABY7WUB4_9LACO</name>
<protein>
    <submittedName>
        <fullName evidence="2">Uncharacterized protein</fullName>
    </submittedName>
</protein>
<feature type="transmembrane region" description="Helical" evidence="1">
    <location>
        <begin position="91"/>
        <end position="109"/>
    </location>
</feature>
<dbReference type="Proteomes" id="UP001220377">
    <property type="component" value="Chromosome"/>
</dbReference>
<accession>A0ABY7WUB4</accession>
<keyword evidence="1" id="KW-0472">Membrane</keyword>